<gene>
    <name evidence="1" type="ORF">C7I84_04255</name>
</gene>
<sequence length="64" mass="6923">MQVFGLPGHVIRNAGRVSRLLGAQTTTIEATRRRDAVARWRRAMKDGLSADQAAHAVGVPRSNA</sequence>
<protein>
    <submittedName>
        <fullName evidence="1">Uncharacterized protein</fullName>
    </submittedName>
</protein>
<comment type="caution">
    <text evidence="1">The sequence shown here is derived from an EMBL/GenBank/DDBJ whole genome shotgun (WGS) entry which is preliminary data.</text>
</comment>
<evidence type="ECO:0000313" key="1">
    <source>
        <dbReference type="EMBL" id="PSJ64856.1"/>
    </source>
</evidence>
<dbReference type="RefSeq" id="WP_106770900.1">
    <property type="nucleotide sequence ID" value="NZ_PXYK01000003.1"/>
</dbReference>
<dbReference type="AlphaFoldDB" id="A0A2P7SQT7"/>
<evidence type="ECO:0000313" key="2">
    <source>
        <dbReference type="Proteomes" id="UP000241229"/>
    </source>
</evidence>
<dbReference type="EMBL" id="PXYK01000003">
    <property type="protein sequence ID" value="PSJ64856.1"/>
    <property type="molecule type" value="Genomic_DNA"/>
</dbReference>
<keyword evidence="2" id="KW-1185">Reference proteome</keyword>
<reference evidence="1 2" key="1">
    <citation type="submission" date="2018-03" db="EMBL/GenBank/DDBJ databases">
        <title>The draft genome of Mesorhizobium sp. 6GN-30.</title>
        <authorList>
            <person name="Liu L."/>
            <person name="Li L."/>
            <person name="Wang T."/>
            <person name="Zhang X."/>
            <person name="Liang L."/>
        </authorList>
    </citation>
    <scope>NUCLEOTIDE SEQUENCE [LARGE SCALE GENOMIC DNA]</scope>
    <source>
        <strain evidence="1 2">6GN30</strain>
    </source>
</reference>
<dbReference type="Proteomes" id="UP000241229">
    <property type="component" value="Unassembled WGS sequence"/>
</dbReference>
<proteinExistence type="predicted"/>
<organism evidence="1 2">
    <name type="scientific">Kumtagia ephedrae</name>
    <dbReference type="NCBI Taxonomy" id="2116701"/>
    <lineage>
        <taxon>Bacteria</taxon>
        <taxon>Pseudomonadati</taxon>
        <taxon>Pseudomonadota</taxon>
        <taxon>Alphaproteobacteria</taxon>
        <taxon>Hyphomicrobiales</taxon>
        <taxon>Phyllobacteriaceae</taxon>
        <taxon>Kumtagia</taxon>
    </lineage>
</organism>
<accession>A0A2P7SQT7</accession>
<name>A0A2P7SQT7_9HYPH</name>